<dbReference type="PANTHER" id="PTHR30474:SF2">
    <property type="entry name" value="PEPTIDOGLYCAN GLYCOSYLTRANSFERASE FTSW-RELATED"/>
    <property type="match status" value="1"/>
</dbReference>
<evidence type="ECO:0000256" key="5">
    <source>
        <dbReference type="ARBA" id="ARBA00022960"/>
    </source>
</evidence>
<evidence type="ECO:0000256" key="1">
    <source>
        <dbReference type="ARBA" id="ARBA00004141"/>
    </source>
</evidence>
<dbReference type="PROSITE" id="PS00428">
    <property type="entry name" value="FTSW_RODA_SPOVE"/>
    <property type="match status" value="1"/>
</dbReference>
<keyword evidence="2" id="KW-0328">Glycosyltransferase</keyword>
<evidence type="ECO:0000313" key="19">
    <source>
        <dbReference type="EMBL" id="WEA57168.1"/>
    </source>
</evidence>
<dbReference type="InterPro" id="IPR018365">
    <property type="entry name" value="Cell_cycle_FtsW-rel_CS"/>
</dbReference>
<feature type="transmembrane region" description="Helical" evidence="17">
    <location>
        <begin position="114"/>
        <end position="137"/>
    </location>
</feature>
<evidence type="ECO:0000256" key="9">
    <source>
        <dbReference type="ARBA" id="ARBA00032370"/>
    </source>
</evidence>
<dbReference type="EMBL" id="JADOFV010000001">
    <property type="protein sequence ID" value="MBF7126284.1"/>
    <property type="molecule type" value="Genomic_DNA"/>
</dbReference>
<comment type="function">
    <text evidence="16">Peptidoglycan polymerase that is essential for cell division.</text>
</comment>
<evidence type="ECO:0000256" key="13">
    <source>
        <dbReference type="ARBA" id="ARBA00041418"/>
    </source>
</evidence>
<proteinExistence type="inferred from homology"/>
<comment type="similarity">
    <text evidence="11">Belongs to the SEDS family. FtsW subfamily.</text>
</comment>
<evidence type="ECO:0000256" key="4">
    <source>
        <dbReference type="ARBA" id="ARBA00022692"/>
    </source>
</evidence>
<evidence type="ECO:0000256" key="2">
    <source>
        <dbReference type="ARBA" id="ARBA00022676"/>
    </source>
</evidence>
<feature type="transmembrane region" description="Helical" evidence="17">
    <location>
        <begin position="204"/>
        <end position="225"/>
    </location>
</feature>
<dbReference type="GO" id="GO:0005886">
    <property type="term" value="C:plasma membrane"/>
    <property type="evidence" value="ECO:0007669"/>
    <property type="project" value="TreeGrafter"/>
</dbReference>
<dbReference type="AlphaFoldDB" id="A0AA40X7N4"/>
<protein>
    <recommendedName>
        <fullName evidence="12">Probable peptidoglycan glycosyltransferase FtsW</fullName>
        <ecNumber evidence="14">2.4.99.28</ecNumber>
    </recommendedName>
    <alternativeName>
        <fullName evidence="13">Cell division protein FtsW</fullName>
    </alternativeName>
    <alternativeName>
        <fullName evidence="10">Cell wall polymerase</fullName>
    </alternativeName>
    <alternativeName>
        <fullName evidence="9">Peptidoglycan polymerase</fullName>
    </alternativeName>
</protein>
<evidence type="ECO:0000256" key="16">
    <source>
        <dbReference type="ARBA" id="ARBA00049966"/>
    </source>
</evidence>
<evidence type="ECO:0000256" key="15">
    <source>
        <dbReference type="ARBA" id="ARBA00049902"/>
    </source>
</evidence>
<reference evidence="19 21" key="2">
    <citation type="submission" date="2023-02" db="EMBL/GenBank/DDBJ databases">
        <title>Comparative genomics and fermentation flavor characterization of five lactic acid bacteria reveal flavor biosynthesis metabolic pathways in fermented muskmelon puree.</title>
        <authorList>
            <person name="Yuan L."/>
            <person name="Li M."/>
            <person name="Xu X."/>
            <person name="Lao F."/>
            <person name="Wu J."/>
        </authorList>
    </citation>
    <scope>NUCLEOTIDE SEQUENCE [LARGE SCALE GENOMIC DNA]</scope>
    <source>
        <strain evidence="19 21">Ca-4</strain>
    </source>
</reference>
<dbReference type="GO" id="GO:0051301">
    <property type="term" value="P:cell division"/>
    <property type="evidence" value="ECO:0007669"/>
    <property type="project" value="InterPro"/>
</dbReference>
<dbReference type="PANTHER" id="PTHR30474">
    <property type="entry name" value="CELL CYCLE PROTEIN"/>
    <property type="match status" value="1"/>
</dbReference>
<evidence type="ECO:0000256" key="11">
    <source>
        <dbReference type="ARBA" id="ARBA00038053"/>
    </source>
</evidence>
<evidence type="ECO:0000256" key="3">
    <source>
        <dbReference type="ARBA" id="ARBA00022679"/>
    </source>
</evidence>
<dbReference type="GO" id="GO:0015648">
    <property type="term" value="F:lipid-linked peptidoglycan transporter activity"/>
    <property type="evidence" value="ECO:0007669"/>
    <property type="project" value="TreeGrafter"/>
</dbReference>
<evidence type="ECO:0000313" key="20">
    <source>
        <dbReference type="Proteomes" id="UP000743107"/>
    </source>
</evidence>
<reference evidence="18" key="1">
    <citation type="submission" date="2020-11" db="EMBL/GenBank/DDBJ databases">
        <title>Antibiotic susceptibility profiles of Pediococcus pentosaceus from various origins and their implications for the safety assessment of strains with food-technology applications.</title>
        <authorList>
            <person name="Shani N."/>
            <person name="Oberhaensli S."/>
            <person name="Arias E."/>
        </authorList>
    </citation>
    <scope>NUCLEOTIDE SEQUENCE</scope>
    <source>
        <strain evidence="18">FAM 19164</strain>
    </source>
</reference>
<dbReference type="Pfam" id="PF01098">
    <property type="entry name" value="FTSW_RODA_SPOVE"/>
    <property type="match status" value="1"/>
</dbReference>
<keyword evidence="5" id="KW-0133">Cell shape</keyword>
<keyword evidence="8 17" id="KW-0472">Membrane</keyword>
<dbReference type="EC" id="2.4.99.28" evidence="14"/>
<keyword evidence="6" id="KW-0573">Peptidoglycan synthesis</keyword>
<evidence type="ECO:0000313" key="18">
    <source>
        <dbReference type="EMBL" id="MBF7126284.1"/>
    </source>
</evidence>
<evidence type="ECO:0000256" key="12">
    <source>
        <dbReference type="ARBA" id="ARBA00041185"/>
    </source>
</evidence>
<keyword evidence="3" id="KW-0808">Transferase</keyword>
<feature type="transmembrane region" description="Helical" evidence="17">
    <location>
        <begin position="330"/>
        <end position="357"/>
    </location>
</feature>
<dbReference type="GO" id="GO:0032153">
    <property type="term" value="C:cell division site"/>
    <property type="evidence" value="ECO:0007669"/>
    <property type="project" value="TreeGrafter"/>
</dbReference>
<dbReference type="OMA" id="MEPDFGA"/>
<dbReference type="InterPro" id="IPR001182">
    <property type="entry name" value="FtsW/RodA"/>
</dbReference>
<keyword evidence="7 17" id="KW-1133">Transmembrane helix</keyword>
<accession>A0AA40X7N4</accession>
<dbReference type="RefSeq" id="WP_011673525.1">
    <property type="nucleotide sequence ID" value="NZ_BEWQ01000003.1"/>
</dbReference>
<feature type="transmembrane region" description="Helical" evidence="17">
    <location>
        <begin position="21"/>
        <end position="41"/>
    </location>
</feature>
<evidence type="ECO:0000256" key="17">
    <source>
        <dbReference type="SAM" id="Phobius"/>
    </source>
</evidence>
<dbReference type="Proteomes" id="UP001214131">
    <property type="component" value="Chromosome"/>
</dbReference>
<evidence type="ECO:0000256" key="7">
    <source>
        <dbReference type="ARBA" id="ARBA00022989"/>
    </source>
</evidence>
<evidence type="ECO:0000313" key="21">
    <source>
        <dbReference type="Proteomes" id="UP001214131"/>
    </source>
</evidence>
<name>A0AA40X7N4_PEDPE</name>
<comment type="subcellular location">
    <subcellularLocation>
        <location evidence="1">Membrane</location>
        <topology evidence="1">Multi-pass membrane protein</topology>
    </subcellularLocation>
</comment>
<feature type="transmembrane region" description="Helical" evidence="17">
    <location>
        <begin position="297"/>
        <end position="318"/>
    </location>
</feature>
<dbReference type="EMBL" id="CP118739">
    <property type="protein sequence ID" value="WEA57168.1"/>
    <property type="molecule type" value="Genomic_DNA"/>
</dbReference>
<dbReference type="Proteomes" id="UP000743107">
    <property type="component" value="Unassembled WGS sequence"/>
</dbReference>
<dbReference type="GeneID" id="33062342"/>
<dbReference type="GO" id="GO:0008955">
    <property type="term" value="F:peptidoglycan glycosyltransferase activity"/>
    <property type="evidence" value="ECO:0007669"/>
    <property type="project" value="UniProtKB-EC"/>
</dbReference>
<feature type="transmembrane region" description="Helical" evidence="17">
    <location>
        <begin position="158"/>
        <end position="175"/>
    </location>
</feature>
<feature type="transmembrane region" description="Helical" evidence="17">
    <location>
        <begin position="363"/>
        <end position="386"/>
    </location>
</feature>
<comment type="catalytic activity">
    <reaction evidence="15">
        <text>[GlcNAc-(1-&gt;4)-Mur2Ac(oyl-L-Ala-gamma-D-Glu-L-Lys-D-Ala-D-Ala)](n)-di-trans,octa-cis-undecaprenyl diphosphate + beta-D-GlcNAc-(1-&gt;4)-Mur2Ac(oyl-L-Ala-gamma-D-Glu-L-Lys-D-Ala-D-Ala)-di-trans,octa-cis-undecaprenyl diphosphate = [GlcNAc-(1-&gt;4)-Mur2Ac(oyl-L-Ala-gamma-D-Glu-L-Lys-D-Ala-D-Ala)](n+1)-di-trans,octa-cis-undecaprenyl diphosphate + di-trans,octa-cis-undecaprenyl diphosphate + H(+)</text>
        <dbReference type="Rhea" id="RHEA:23708"/>
        <dbReference type="Rhea" id="RHEA-COMP:9602"/>
        <dbReference type="Rhea" id="RHEA-COMP:9603"/>
        <dbReference type="ChEBI" id="CHEBI:15378"/>
        <dbReference type="ChEBI" id="CHEBI:58405"/>
        <dbReference type="ChEBI" id="CHEBI:60033"/>
        <dbReference type="ChEBI" id="CHEBI:78435"/>
        <dbReference type="EC" id="2.4.99.28"/>
    </reaction>
</comment>
<evidence type="ECO:0000256" key="8">
    <source>
        <dbReference type="ARBA" id="ARBA00023136"/>
    </source>
</evidence>
<feature type="transmembrane region" description="Helical" evidence="17">
    <location>
        <begin position="61"/>
        <end position="78"/>
    </location>
</feature>
<sequence>MQKFLYWFPRRFKERLPYLDLWVIIPYLILSIFGIVMVYSASADFYIQNGISAKSYLLKQAVWVMVGIVIMMFFFLINKKGFRNKGILKIGALVMYAASFFLIFFGSNTNGATGWIYIGSFGIQPAEYLKLFIILYLSNILSLHQHRIELGEEISPKVTWSPMVMIGSLILLNFLQHDLGGSTINAAIAIVILFAGGKNYRKSVAGIFAGLAAFFILLTTVASKIDVHTSNYMLQRLVGFAHPFELSKGAGNQLVNSYYALGNGGIFGVGLGNSIQKKGYLPEANTDFIMSVIAEELGLIMVVIIISILFVIIFRAIILGTRSSKMYDALVCYGIATYLVVQTFFNVGGITGLIPITGVTFPFISYGGSSMMVLSATMGVLLNISASQRQALNEQKQIIEED</sequence>
<evidence type="ECO:0000256" key="10">
    <source>
        <dbReference type="ARBA" id="ARBA00033270"/>
    </source>
</evidence>
<feature type="transmembrane region" description="Helical" evidence="17">
    <location>
        <begin position="90"/>
        <end position="108"/>
    </location>
</feature>
<evidence type="ECO:0000256" key="6">
    <source>
        <dbReference type="ARBA" id="ARBA00022984"/>
    </source>
</evidence>
<feature type="transmembrane region" description="Helical" evidence="17">
    <location>
        <begin position="181"/>
        <end position="197"/>
    </location>
</feature>
<organism evidence="18 20">
    <name type="scientific">Pediococcus pentosaceus</name>
    <dbReference type="NCBI Taxonomy" id="1255"/>
    <lineage>
        <taxon>Bacteria</taxon>
        <taxon>Bacillati</taxon>
        <taxon>Bacillota</taxon>
        <taxon>Bacilli</taxon>
        <taxon>Lactobacillales</taxon>
        <taxon>Lactobacillaceae</taxon>
        <taxon>Pediococcus</taxon>
    </lineage>
</organism>
<dbReference type="GO" id="GO:0009252">
    <property type="term" value="P:peptidoglycan biosynthetic process"/>
    <property type="evidence" value="ECO:0007669"/>
    <property type="project" value="UniProtKB-KW"/>
</dbReference>
<dbReference type="GO" id="GO:0008360">
    <property type="term" value="P:regulation of cell shape"/>
    <property type="evidence" value="ECO:0007669"/>
    <property type="project" value="UniProtKB-KW"/>
</dbReference>
<keyword evidence="4 17" id="KW-0812">Transmembrane</keyword>
<gene>
    <name evidence="18" type="ORF">ITQ97_00330</name>
    <name evidence="19" type="ORF">PWB86_08270</name>
</gene>
<evidence type="ECO:0000256" key="14">
    <source>
        <dbReference type="ARBA" id="ARBA00044770"/>
    </source>
</evidence>